<dbReference type="EMBL" id="JAFHDT010000015">
    <property type="protein sequence ID" value="KAI7799358.1"/>
    <property type="molecule type" value="Genomic_DNA"/>
</dbReference>
<sequence>MDCVIVTNETYKKAVTEVDDLSVETEAELSTNIKLSQEAVAANGLQNKAKTLVCQLIRLSGRTLHDCLRDKIERRIVELAESSEEARRVLRLTMMKEMVRMYNIKLWQRKLIDVHKVIERFPSIFFILEANHPLWKTLDPENPPLIVVPSPGQHDQPPEAVMGNHLQKRAKALVQQLTRCSGPTLSKWCRNEAERKLIEFAVSSEEAHREVRMAIVEKMVQMHNSKRWRQKLIGVHKFIERFPSIFFIPESTHPVWKTLNPENPPLIVPPSTGQHAQLPPPEQLHSEQKEAYSITQPLLETETGFIKNLEHYLNHRDTLALKKRELLHKRWTECVWLTVQSSIAQHFTQHGYNETKNMRSMHTQYINYCNAKGFVFLETYDPSEYNPFLHHFNRPQHHKVLTPPLQDPLSLQSRGMIKEKMAILCCQTGCVYHHRRVDECSQSLPVSQHSLTKPHAKPSGDTASERLWGDNSRRQGTPCVSTADGRCFQPQCWSSRNSSRHVLPL</sequence>
<protein>
    <recommendedName>
        <fullName evidence="5">Protein FAM228B</fullName>
    </recommendedName>
</protein>
<comment type="caution">
    <text evidence="3">The sequence shown here is derived from an EMBL/GenBank/DDBJ whole genome shotgun (WGS) entry which is preliminary data.</text>
</comment>
<evidence type="ECO:0000313" key="3">
    <source>
        <dbReference type="EMBL" id="KAI7799358.1"/>
    </source>
</evidence>
<feature type="region of interest" description="Disordered" evidence="2">
    <location>
        <begin position="444"/>
        <end position="476"/>
    </location>
</feature>
<organism evidence="3 4">
    <name type="scientific">Triplophysa rosa</name>
    <name type="common">Cave loach</name>
    <dbReference type="NCBI Taxonomy" id="992332"/>
    <lineage>
        <taxon>Eukaryota</taxon>
        <taxon>Metazoa</taxon>
        <taxon>Chordata</taxon>
        <taxon>Craniata</taxon>
        <taxon>Vertebrata</taxon>
        <taxon>Euteleostomi</taxon>
        <taxon>Actinopterygii</taxon>
        <taxon>Neopterygii</taxon>
        <taxon>Teleostei</taxon>
        <taxon>Ostariophysi</taxon>
        <taxon>Cypriniformes</taxon>
        <taxon>Nemacheilidae</taxon>
        <taxon>Triplophysa</taxon>
    </lineage>
</organism>
<dbReference type="PANTHER" id="PTHR28584">
    <property type="entry name" value="FAMILY WITH SEQUENCE SIMILARITY 228 MEMBER A"/>
    <property type="match status" value="1"/>
</dbReference>
<dbReference type="PANTHER" id="PTHR28584:SF1">
    <property type="entry name" value="PROTEIN FAM228B"/>
    <property type="match status" value="1"/>
</dbReference>
<evidence type="ECO:0000313" key="4">
    <source>
        <dbReference type="Proteomes" id="UP001059041"/>
    </source>
</evidence>
<evidence type="ECO:0000256" key="2">
    <source>
        <dbReference type="SAM" id="MobiDB-lite"/>
    </source>
</evidence>
<dbReference type="InterPro" id="IPR040046">
    <property type="entry name" value="FAM228"/>
</dbReference>
<reference evidence="3" key="1">
    <citation type="submission" date="2021-02" db="EMBL/GenBank/DDBJ databases">
        <title>Comparative genomics reveals that relaxation of natural selection precedes convergent phenotypic evolution of cavefish.</title>
        <authorList>
            <person name="Peng Z."/>
        </authorList>
    </citation>
    <scope>NUCLEOTIDE SEQUENCE</scope>
    <source>
        <tissue evidence="3">Muscle</tissue>
    </source>
</reference>
<name>A0A9W7TN32_TRIRA</name>
<evidence type="ECO:0008006" key="5">
    <source>
        <dbReference type="Google" id="ProtNLM"/>
    </source>
</evidence>
<accession>A0A9W7TN32</accession>
<proteinExistence type="inferred from homology"/>
<dbReference type="AlphaFoldDB" id="A0A9W7TN32"/>
<evidence type="ECO:0000256" key="1">
    <source>
        <dbReference type="ARBA" id="ARBA00007753"/>
    </source>
</evidence>
<dbReference type="Proteomes" id="UP001059041">
    <property type="component" value="Linkage Group LG15"/>
</dbReference>
<gene>
    <name evidence="3" type="ORF">IRJ41_000883</name>
</gene>
<feature type="compositionally biased region" description="Basic and acidic residues" evidence="2">
    <location>
        <begin position="463"/>
        <end position="473"/>
    </location>
</feature>
<keyword evidence="4" id="KW-1185">Reference proteome</keyword>
<comment type="similarity">
    <text evidence="1">Belongs to the FAM228 family.</text>
</comment>